<reference evidence="3 4" key="1">
    <citation type="submission" date="2019-05" db="EMBL/GenBank/DDBJ databases">
        <title>Emergence of the Ug99 lineage of the wheat stem rust pathogen through somatic hybridization.</title>
        <authorList>
            <person name="Li F."/>
            <person name="Upadhyaya N.M."/>
            <person name="Sperschneider J."/>
            <person name="Matny O."/>
            <person name="Nguyen-Phuc H."/>
            <person name="Mago R."/>
            <person name="Raley C."/>
            <person name="Miller M.E."/>
            <person name="Silverstein K.A.T."/>
            <person name="Henningsen E."/>
            <person name="Hirsch C.D."/>
            <person name="Visser B."/>
            <person name="Pretorius Z.A."/>
            <person name="Steffenson B.J."/>
            <person name="Schwessinger B."/>
            <person name="Dodds P.N."/>
            <person name="Figueroa M."/>
        </authorList>
    </citation>
    <scope>NUCLEOTIDE SEQUENCE [LARGE SCALE GENOMIC DNA]</scope>
    <source>
        <strain evidence="1">21-0</strain>
        <strain evidence="2 4">Ug99</strain>
    </source>
</reference>
<dbReference type="Proteomes" id="UP000325313">
    <property type="component" value="Unassembled WGS sequence"/>
</dbReference>
<proteinExistence type="predicted"/>
<dbReference type="EMBL" id="VSWC01000184">
    <property type="protein sequence ID" value="KAA1067471.1"/>
    <property type="molecule type" value="Genomic_DNA"/>
</dbReference>
<name>A0A5B0LSP8_PUCGR</name>
<accession>A0A5B0LSP8</accession>
<dbReference type="AlphaFoldDB" id="A0A5B0LSP8"/>
<evidence type="ECO:0000313" key="2">
    <source>
        <dbReference type="EMBL" id="KAA1137744.1"/>
    </source>
</evidence>
<keyword evidence="3" id="KW-1185">Reference proteome</keyword>
<evidence type="ECO:0000313" key="3">
    <source>
        <dbReference type="Proteomes" id="UP000324748"/>
    </source>
</evidence>
<evidence type="ECO:0000313" key="1">
    <source>
        <dbReference type="EMBL" id="KAA1067471.1"/>
    </source>
</evidence>
<comment type="caution">
    <text evidence="1">The sequence shown here is derived from an EMBL/GenBank/DDBJ whole genome shotgun (WGS) entry which is preliminary data.</text>
</comment>
<gene>
    <name evidence="1" type="ORF">PGT21_006493</name>
    <name evidence="2" type="ORF">PGTUg99_011397</name>
</gene>
<dbReference type="EMBL" id="VDEP01000005">
    <property type="protein sequence ID" value="KAA1137744.1"/>
    <property type="molecule type" value="Genomic_DNA"/>
</dbReference>
<evidence type="ECO:0000313" key="4">
    <source>
        <dbReference type="Proteomes" id="UP000325313"/>
    </source>
</evidence>
<dbReference type="Proteomes" id="UP000324748">
    <property type="component" value="Unassembled WGS sequence"/>
</dbReference>
<organism evidence="1 3">
    <name type="scientific">Puccinia graminis f. sp. tritici</name>
    <dbReference type="NCBI Taxonomy" id="56615"/>
    <lineage>
        <taxon>Eukaryota</taxon>
        <taxon>Fungi</taxon>
        <taxon>Dikarya</taxon>
        <taxon>Basidiomycota</taxon>
        <taxon>Pucciniomycotina</taxon>
        <taxon>Pucciniomycetes</taxon>
        <taxon>Pucciniales</taxon>
        <taxon>Pucciniaceae</taxon>
        <taxon>Puccinia</taxon>
    </lineage>
</organism>
<sequence>MTESYKARENWKKNEDKLFLLYRDSIDLEKIYLQTIESRSYGLHPVFVLNPASNLGTEHRKALEYADESKRKMGLFKKLKFWELGKLSPQYLDSTGANILDLLLENHQAKSLPNWIDKLPPQILASTPQEFSN</sequence>
<protein>
    <submittedName>
        <fullName evidence="1">Uncharacterized protein</fullName>
    </submittedName>
</protein>